<name>A0A8H6NVY5_9PEZI</name>
<organism evidence="3 4">
    <name type="scientific">Colletotrichum musicola</name>
    <dbReference type="NCBI Taxonomy" id="2175873"/>
    <lineage>
        <taxon>Eukaryota</taxon>
        <taxon>Fungi</taxon>
        <taxon>Dikarya</taxon>
        <taxon>Ascomycota</taxon>
        <taxon>Pezizomycotina</taxon>
        <taxon>Sordariomycetes</taxon>
        <taxon>Hypocreomycetidae</taxon>
        <taxon>Glomerellales</taxon>
        <taxon>Glomerellaceae</taxon>
        <taxon>Colletotrichum</taxon>
        <taxon>Colletotrichum orchidearum species complex</taxon>
    </lineage>
</organism>
<feature type="region of interest" description="Disordered" evidence="1">
    <location>
        <begin position="295"/>
        <end position="347"/>
    </location>
</feature>
<evidence type="ECO:0000256" key="2">
    <source>
        <dbReference type="SAM" id="Phobius"/>
    </source>
</evidence>
<evidence type="ECO:0000313" key="4">
    <source>
        <dbReference type="Proteomes" id="UP000639643"/>
    </source>
</evidence>
<accession>A0A8H6NVY5</accession>
<feature type="region of interest" description="Disordered" evidence="1">
    <location>
        <begin position="55"/>
        <end position="84"/>
    </location>
</feature>
<keyword evidence="2" id="KW-0812">Transmembrane</keyword>
<feature type="transmembrane region" description="Helical" evidence="2">
    <location>
        <begin position="270"/>
        <end position="293"/>
    </location>
</feature>
<dbReference type="AlphaFoldDB" id="A0A8H6NVY5"/>
<dbReference type="Proteomes" id="UP000639643">
    <property type="component" value="Unassembled WGS sequence"/>
</dbReference>
<proteinExistence type="predicted"/>
<comment type="caution">
    <text evidence="3">The sequence shown here is derived from an EMBL/GenBank/DDBJ whole genome shotgun (WGS) entry which is preliminary data.</text>
</comment>
<feature type="transmembrane region" description="Helical" evidence="2">
    <location>
        <begin position="241"/>
        <end position="258"/>
    </location>
</feature>
<keyword evidence="4" id="KW-1185">Reference proteome</keyword>
<evidence type="ECO:0000256" key="1">
    <source>
        <dbReference type="SAM" id="MobiDB-lite"/>
    </source>
</evidence>
<sequence>MRRANGQRRTAEAVGSARIRFESALERHEWVTISRFVGGWMREMTEVDRAGRCQCDNDERRTGDGLTQHAGWSPVSQPEQPRAPLSSEAGAAACLCHIVVFECTDTVEQPQLIPRRFWHLAGLLGTRGSTKSGNQSLDRDEQGRGSWTLEYIRGQAKGRRVDGWRVASVRSGVYSVASVVCARPSAPACVKLRARYLGVLCLSFRLQPLTPLNSSVPTLDLVPVGPDPSSSRDLHPHTARWSLIFFLLALLSSFRSTRSFTLNRQIPGEFVALALFLALIFVVFVCAPENACFPSRERERDTRPPPAILAPLTLISTQAAQRTSGPRRRSSLPSNFTNRTDSALPPS</sequence>
<keyword evidence="2" id="KW-0472">Membrane</keyword>
<evidence type="ECO:0000313" key="3">
    <source>
        <dbReference type="EMBL" id="KAF6843444.1"/>
    </source>
</evidence>
<gene>
    <name evidence="3" type="ORF">CMUS01_02119</name>
</gene>
<keyword evidence="2" id="KW-1133">Transmembrane helix</keyword>
<protein>
    <submittedName>
        <fullName evidence="3">Uncharacterized protein</fullName>
    </submittedName>
</protein>
<feature type="compositionally biased region" description="Polar residues" evidence="1">
    <location>
        <begin position="331"/>
        <end position="341"/>
    </location>
</feature>
<dbReference type="EMBL" id="WIGM01000041">
    <property type="protein sequence ID" value="KAF6843444.1"/>
    <property type="molecule type" value="Genomic_DNA"/>
</dbReference>
<reference evidence="3" key="1">
    <citation type="journal article" date="2020" name="Phytopathology">
        <title>Genome Sequence Resources of Colletotrichum truncatum, C. plurivorum, C. musicola, and C. sojae: Four Species Pathogenic to Soybean (Glycine max).</title>
        <authorList>
            <person name="Rogerio F."/>
            <person name="Boufleur T.R."/>
            <person name="Ciampi-Guillardi M."/>
            <person name="Sukno S.A."/>
            <person name="Thon M.R."/>
            <person name="Massola Junior N.S."/>
            <person name="Baroncelli R."/>
        </authorList>
    </citation>
    <scope>NUCLEOTIDE SEQUENCE</scope>
    <source>
        <strain evidence="3">LFN0074</strain>
    </source>
</reference>